<dbReference type="OrthoDB" id="5988682at2759"/>
<dbReference type="InterPro" id="IPR058912">
    <property type="entry name" value="HTH_animal"/>
</dbReference>
<dbReference type="InterPro" id="IPR013087">
    <property type="entry name" value="Znf_C2H2_type"/>
</dbReference>
<reference evidence="2 3" key="1">
    <citation type="journal article" date="2018" name="Sci. Rep.">
        <title>Comparative analysis of the Pocillopora damicornis genome highlights role of immune system in coral evolution.</title>
        <authorList>
            <person name="Cunning R."/>
            <person name="Bay R.A."/>
            <person name="Gillette P."/>
            <person name="Baker A.C."/>
            <person name="Traylor-Knowles N."/>
        </authorList>
    </citation>
    <scope>NUCLEOTIDE SEQUENCE [LARGE SCALE GENOMIC DNA]</scope>
    <source>
        <strain evidence="2">RSMAS</strain>
        <tissue evidence="2">Whole animal</tissue>
    </source>
</reference>
<dbReference type="STRING" id="46731.A0A3M6TBD6"/>
<dbReference type="Pfam" id="PF26215">
    <property type="entry name" value="HTH_animal"/>
    <property type="match status" value="1"/>
</dbReference>
<keyword evidence="3" id="KW-1185">Reference proteome</keyword>
<evidence type="ECO:0000313" key="2">
    <source>
        <dbReference type="EMBL" id="RMX38659.1"/>
    </source>
</evidence>
<dbReference type="PROSITE" id="PS00028">
    <property type="entry name" value="ZINC_FINGER_C2H2_1"/>
    <property type="match status" value="1"/>
</dbReference>
<dbReference type="AlphaFoldDB" id="A0A3M6TBD6"/>
<feature type="domain" description="C2H2-type" evidence="1">
    <location>
        <begin position="151"/>
        <end position="173"/>
    </location>
</feature>
<dbReference type="Proteomes" id="UP000275408">
    <property type="component" value="Unassembled WGS sequence"/>
</dbReference>
<protein>
    <recommendedName>
        <fullName evidence="1">C2H2-type domain-containing protein</fullName>
    </recommendedName>
</protein>
<name>A0A3M6TBD6_POCDA</name>
<gene>
    <name evidence="2" type="ORF">pdam_00005928</name>
</gene>
<evidence type="ECO:0000313" key="3">
    <source>
        <dbReference type="Proteomes" id="UP000275408"/>
    </source>
</evidence>
<evidence type="ECO:0000259" key="1">
    <source>
        <dbReference type="PROSITE" id="PS00028"/>
    </source>
</evidence>
<sequence>MPSPNGSRSKPIYDKRHLWSHVDDRYKRGLPKPMLDRALRLSSNCCCFSEECDPLKLLFSRLKYPDKLVNSTFSRFIAAKASDQPVSSATVSDRTDPIRVVLQFQDQASADIVRVQPKDLSQKIHTTVQPALKRTEPPVLNQQCLVYKFKCDLCDAGYVGFRRGHLHQRVQEHRNSTSSIGEHFSDKHSLAPRDLTMNFSVLKKCTNKFDCLLFETLFVQRFLISYLIFF</sequence>
<organism evidence="2 3">
    <name type="scientific">Pocillopora damicornis</name>
    <name type="common">Cauliflower coral</name>
    <name type="synonym">Millepora damicornis</name>
    <dbReference type="NCBI Taxonomy" id="46731"/>
    <lineage>
        <taxon>Eukaryota</taxon>
        <taxon>Metazoa</taxon>
        <taxon>Cnidaria</taxon>
        <taxon>Anthozoa</taxon>
        <taxon>Hexacorallia</taxon>
        <taxon>Scleractinia</taxon>
        <taxon>Astrocoeniina</taxon>
        <taxon>Pocilloporidae</taxon>
        <taxon>Pocillopora</taxon>
    </lineage>
</organism>
<proteinExistence type="predicted"/>
<comment type="caution">
    <text evidence="2">The sequence shown here is derived from an EMBL/GenBank/DDBJ whole genome shotgun (WGS) entry which is preliminary data.</text>
</comment>
<accession>A0A3M6TBD6</accession>
<dbReference type="EMBL" id="RCHS01003956">
    <property type="protein sequence ID" value="RMX38659.1"/>
    <property type="molecule type" value="Genomic_DNA"/>
</dbReference>